<dbReference type="PRINTS" id="PR00417">
    <property type="entry name" value="PRTPISMRASEI"/>
</dbReference>
<keyword evidence="9 19" id="KW-0460">Magnesium</keyword>
<feature type="transmembrane region" description="Helical" evidence="20">
    <location>
        <begin position="335"/>
        <end position="356"/>
    </location>
</feature>
<dbReference type="CDD" id="cd03362">
    <property type="entry name" value="TOPRIM_TopoIA_TopoIII"/>
    <property type="match status" value="1"/>
</dbReference>
<dbReference type="InterPro" id="IPR006539">
    <property type="entry name" value="P-type_ATPase_IV"/>
</dbReference>
<dbReference type="InterPro" id="IPR023406">
    <property type="entry name" value="Topo_IA_AS"/>
</dbReference>
<evidence type="ECO:0000256" key="7">
    <source>
        <dbReference type="ARBA" id="ARBA00022741"/>
    </source>
</evidence>
<evidence type="ECO:0000256" key="13">
    <source>
        <dbReference type="ARBA" id="ARBA00023125"/>
    </source>
</evidence>
<evidence type="ECO:0000256" key="20">
    <source>
        <dbReference type="RuleBase" id="RU362033"/>
    </source>
</evidence>
<dbReference type="GO" id="GO:0003917">
    <property type="term" value="F:DNA topoisomerase type I (single strand cut, ATP-independent) activity"/>
    <property type="evidence" value="ECO:0007669"/>
    <property type="project" value="UniProtKB-EC"/>
</dbReference>
<dbReference type="SMART" id="SM00436">
    <property type="entry name" value="TOP1Bc"/>
    <property type="match status" value="1"/>
</dbReference>
<protein>
    <recommendedName>
        <fullName evidence="20">Phospholipid-transporting ATPase</fullName>
        <ecNumber evidence="20">7.6.2.1</ecNumber>
    </recommendedName>
</protein>
<dbReference type="Pfam" id="PF01751">
    <property type="entry name" value="Toprim"/>
    <property type="match status" value="1"/>
</dbReference>
<evidence type="ECO:0000256" key="15">
    <source>
        <dbReference type="ARBA" id="ARBA00023235"/>
    </source>
</evidence>
<dbReference type="FunFam" id="3.40.50.1000:FF:000014">
    <property type="entry name" value="Phospholipid-transporting ATPase"/>
    <property type="match status" value="1"/>
</dbReference>
<keyword evidence="24" id="KW-1185">Reference proteome</keyword>
<dbReference type="InterPro" id="IPR023298">
    <property type="entry name" value="ATPase_P-typ_TM_dom_sf"/>
</dbReference>
<dbReference type="InterPro" id="IPR006171">
    <property type="entry name" value="TOPRIM_dom"/>
</dbReference>
<comment type="cofactor">
    <cofactor evidence="19">
        <name>Mg(2+)</name>
        <dbReference type="ChEBI" id="CHEBI:18420"/>
    </cofactor>
</comment>
<dbReference type="PROSITE" id="PS00396">
    <property type="entry name" value="TOPO_IA_1"/>
    <property type="match status" value="1"/>
</dbReference>
<keyword evidence="7 18" id="KW-0547">Nucleotide-binding</keyword>
<dbReference type="Gene3D" id="1.10.460.10">
    <property type="entry name" value="Topoisomerase I, domain 2"/>
    <property type="match status" value="1"/>
</dbReference>
<feature type="binding site" evidence="18">
    <location>
        <position position="84"/>
    </location>
    <ligand>
        <name>ATP</name>
        <dbReference type="ChEBI" id="CHEBI:30616"/>
    </ligand>
</feature>
<dbReference type="SUPFAM" id="SSF56712">
    <property type="entry name" value="Prokaryotic type I DNA topoisomerase"/>
    <property type="match status" value="1"/>
</dbReference>
<evidence type="ECO:0000256" key="5">
    <source>
        <dbReference type="ARBA" id="ARBA00022692"/>
    </source>
</evidence>
<evidence type="ECO:0000256" key="14">
    <source>
        <dbReference type="ARBA" id="ARBA00023136"/>
    </source>
</evidence>
<feature type="compositionally biased region" description="Low complexity" evidence="21">
    <location>
        <begin position="1345"/>
        <end position="1355"/>
    </location>
</feature>
<dbReference type="GO" id="GO:0016020">
    <property type="term" value="C:membrane"/>
    <property type="evidence" value="ECO:0007669"/>
    <property type="project" value="UniProtKB-SubCell"/>
</dbReference>
<evidence type="ECO:0000256" key="12">
    <source>
        <dbReference type="ARBA" id="ARBA00023029"/>
    </source>
</evidence>
<comment type="similarity">
    <text evidence="3 20">Belongs to the cation transport ATPase (P-type) (TC 3.A.3) family. Type IV subfamily.</text>
</comment>
<dbReference type="InterPro" id="IPR032630">
    <property type="entry name" value="P_typ_ATPase_c"/>
</dbReference>
<keyword evidence="11 20" id="KW-1133">Transmembrane helix</keyword>
<keyword evidence="15" id="KW-0413">Isomerase</keyword>
<name>A0A7R8X9J6_9CRUS</name>
<evidence type="ECO:0000256" key="11">
    <source>
        <dbReference type="ARBA" id="ARBA00022989"/>
    </source>
</evidence>
<comment type="function">
    <text evidence="17">Releases the supercoiling and torsional tension of DNA introduced during the DNA replication and transcription by transiently cleaving and rejoining one strand of the DNA duplex. Introduces a single-strand break via transesterification at a target site in duplex DNA. The scissile phosphodiester is attacked by the catalytic tyrosine of the enzyme, resulting in the formation of a DNA-(5'-phosphotyrosyl)-enzyme intermediate and the expulsion of a 3'-OH DNA strand. The free DNA strand than undergoes passage around the unbroken strand thus removing DNA supercoils. Finally, in the religation step, the DNA 3'-OH attacks the covalent intermediate to expel the active-site tyrosine and restore the DNA phosphodiester backbone. Weakly relaxes negative supercoils and displays a distinct preference for binding single-stranded DNA.</text>
</comment>
<feature type="binding site" evidence="18">
    <location>
        <position position="85"/>
    </location>
    <ligand>
        <name>ATP</name>
        <dbReference type="ChEBI" id="CHEBI:30616"/>
    </ligand>
</feature>
<gene>
    <name evidence="23" type="ORF">DSTB1V02_LOCUS2996</name>
</gene>
<reference evidence="23" key="1">
    <citation type="submission" date="2020-11" db="EMBL/GenBank/DDBJ databases">
        <authorList>
            <person name="Tran Van P."/>
        </authorList>
    </citation>
    <scope>NUCLEOTIDE SEQUENCE</scope>
</reference>
<comment type="subcellular location">
    <subcellularLocation>
        <location evidence="2 20">Membrane</location>
        <topology evidence="2 20">Multi-pass membrane protein</topology>
    </subcellularLocation>
</comment>
<dbReference type="CDD" id="cd00186">
    <property type="entry name" value="TOP1Ac"/>
    <property type="match status" value="1"/>
</dbReference>
<feature type="non-terminal residue" evidence="23">
    <location>
        <position position="1"/>
    </location>
</feature>
<dbReference type="SUPFAM" id="SSF56784">
    <property type="entry name" value="HAD-like"/>
    <property type="match status" value="1"/>
</dbReference>
<dbReference type="Proteomes" id="UP000677054">
    <property type="component" value="Unassembled WGS sequence"/>
</dbReference>
<evidence type="ECO:0000256" key="18">
    <source>
        <dbReference type="PIRSR" id="PIRSR606539-2"/>
    </source>
</evidence>
<dbReference type="EC" id="7.6.2.1" evidence="20"/>
<dbReference type="SUPFAM" id="SSF81665">
    <property type="entry name" value="Calcium ATPase, transmembrane domain M"/>
    <property type="match status" value="1"/>
</dbReference>
<feature type="binding site" evidence="18">
    <location>
        <position position="203"/>
    </location>
    <ligand>
        <name>ATP</name>
        <dbReference type="ChEBI" id="CHEBI:30616"/>
    </ligand>
</feature>
<proteinExistence type="inferred from homology"/>
<dbReference type="InterPro" id="IPR001757">
    <property type="entry name" value="P_typ_ATPase"/>
</dbReference>
<dbReference type="InterPro" id="IPR034144">
    <property type="entry name" value="TOPRIM_TopoIII"/>
</dbReference>
<evidence type="ECO:0000256" key="16">
    <source>
        <dbReference type="ARBA" id="ARBA00034036"/>
    </source>
</evidence>
<dbReference type="InterPro" id="IPR013825">
    <property type="entry name" value="Topo_IA_cen_sub2"/>
</dbReference>
<dbReference type="GO" id="GO:0000287">
    <property type="term" value="F:magnesium ion binding"/>
    <property type="evidence" value="ECO:0007669"/>
    <property type="project" value="UniProtKB-UniRule"/>
</dbReference>
<dbReference type="InterPro" id="IPR036412">
    <property type="entry name" value="HAD-like_sf"/>
</dbReference>
<feature type="binding site" evidence="18">
    <location>
        <position position="204"/>
    </location>
    <ligand>
        <name>ATP</name>
        <dbReference type="ChEBI" id="CHEBI:30616"/>
    </ligand>
</feature>
<dbReference type="FunFam" id="3.40.50.140:FF:000002">
    <property type="entry name" value="DNA topoisomerase"/>
    <property type="match status" value="1"/>
</dbReference>
<dbReference type="InterPro" id="IPR023214">
    <property type="entry name" value="HAD_sf"/>
</dbReference>
<feature type="binding site" evidence="18">
    <location>
        <position position="180"/>
    </location>
    <ligand>
        <name>ATP</name>
        <dbReference type="ChEBI" id="CHEBI:30616"/>
    </ligand>
</feature>
<evidence type="ECO:0000256" key="1">
    <source>
        <dbReference type="ARBA" id="ARBA00000213"/>
    </source>
</evidence>
<evidence type="ECO:0000256" key="3">
    <source>
        <dbReference type="ARBA" id="ARBA00008109"/>
    </source>
</evidence>
<dbReference type="GO" id="GO:0015914">
    <property type="term" value="P:phospholipid transport"/>
    <property type="evidence" value="ECO:0007669"/>
    <property type="project" value="InterPro"/>
</dbReference>
<dbReference type="GO" id="GO:0003677">
    <property type="term" value="F:DNA binding"/>
    <property type="evidence" value="ECO:0007669"/>
    <property type="project" value="UniProtKB-KW"/>
</dbReference>
<dbReference type="InterPro" id="IPR056452">
    <property type="entry name" value="Zn_ribbon_TOP3B"/>
</dbReference>
<dbReference type="GO" id="GO:0016887">
    <property type="term" value="F:ATP hydrolysis activity"/>
    <property type="evidence" value="ECO:0007669"/>
    <property type="project" value="InterPro"/>
</dbReference>
<evidence type="ECO:0000256" key="9">
    <source>
        <dbReference type="ARBA" id="ARBA00022842"/>
    </source>
</evidence>
<dbReference type="Pfam" id="PF16212">
    <property type="entry name" value="PhoLip_ATPase_C"/>
    <property type="match status" value="1"/>
</dbReference>
<feature type="transmembrane region" description="Helical" evidence="20">
    <location>
        <begin position="376"/>
        <end position="396"/>
    </location>
</feature>
<dbReference type="EMBL" id="CAJPEV010000359">
    <property type="protein sequence ID" value="CAG0884439.1"/>
    <property type="molecule type" value="Genomic_DNA"/>
</dbReference>
<evidence type="ECO:0000313" key="23">
    <source>
        <dbReference type="EMBL" id="CAD7243059.1"/>
    </source>
</evidence>
<dbReference type="Gene3D" id="3.40.50.1000">
    <property type="entry name" value="HAD superfamily/HAD-like"/>
    <property type="match status" value="1"/>
</dbReference>
<keyword evidence="8 18" id="KW-0067">ATP-binding</keyword>
<keyword evidence="12" id="KW-0799">Topoisomerase</keyword>
<feature type="domain" description="Topo IA-type catalytic" evidence="22">
    <location>
        <begin position="696"/>
        <end position="1119"/>
    </location>
</feature>
<evidence type="ECO:0000256" key="8">
    <source>
        <dbReference type="ARBA" id="ARBA00022840"/>
    </source>
</evidence>
<feature type="compositionally biased region" description="Basic residues" evidence="21">
    <location>
        <begin position="1356"/>
        <end position="1374"/>
    </location>
</feature>
<dbReference type="Gene3D" id="2.70.20.10">
    <property type="entry name" value="Topoisomerase I, domain 3"/>
    <property type="match status" value="1"/>
</dbReference>
<feature type="binding site" evidence="19">
    <location>
        <position position="200"/>
    </location>
    <ligand>
        <name>Mg(2+)</name>
        <dbReference type="ChEBI" id="CHEBI:18420"/>
    </ligand>
</feature>
<evidence type="ECO:0000256" key="6">
    <source>
        <dbReference type="ARBA" id="ARBA00022723"/>
    </source>
</evidence>
<sequence length="1388" mass="155845">ENAQLLSKIGVQSFAFDLQVLCKTSALPFRVSIKKLFDTLSKSRILEDTGMVTSGSILSCTKFLVVPETIEALLKADIHVWVLTGDKQETAINIGYSCHLLTRSMALLIIDEDSLDATREVVSRHVNDFGDQLRKDNDCALIVNGKTLKYALSAEMRKDFMDLCISCKSVICCRVSPMQKAEIVELVGLETKSVTLAIGDGANDVAMIQKAHVGIGIAGQEGMQAVCASDYAIAQFRFLRKLLFVHGAWCYHRMCKLILYSFYKNICLYVIELWFAIQSAWSGQTLFDRWCIGFYNVLFTATPPFALGLFDRFCSAETMLRFPALYKMSQESQMFNVRVFWFWVVNALMHSIILYYLPAGAMKQDVAWGNGRDGGYLMVGNMVYTYVVVTVCLKAGLETNAWTVFTHLAIWGSIASWFFFFTLYANFWPTLRFAAEMAGMHGMLYRSMLFWVGLIIFPFIALLPDIAYTAIKNTVWKSLAEAVRESEIQKGDPGNVLLKSTSKKLSETARLLKNVKNVFRRTAMRANLEVELSPEKPSLAQTISSILSDGRSTSRRGFNGACSIHEWTGDFQGKGTKFRMTSVCGHVMTLDFIGKYNNWDRVDPAELFSCPTEKKEATPKLQMVKYLSQEARGSDYLILWLDCDKEGENICFEVITATHSVMNISRERSQCIFRAHFSALTDKDIKAAFQNLGEPNENEARSVDARQELDLRIGCAFTRFQTKYFHGKYGNLDSSLISFGPCQTPTLGFCVQRHDSIQSFKPEPYWMVKVTVEGNEGAQSLTLDWMRVRCFDKEVAMMFLHCVKQSKSAKVTSITRKEKSKARPIALNTVELMRVASSGLGMGPHQAMQIAERLYTQGYISYPRTETTQYPANFDLMGTLKVLERGSDWCEAVRDLLKQGMTKPRKGSDAGDHPPITPMKLASKVDLETDAWRLYSYVVQHFIGTVSCDCRYLSTVVEFDINGEGFTCTGKKLIDPGFTSVMTWQGLGPDEILPDFQQGQLLSIEDVKLVESETKPPDYLTEAELISLMEKHGIGTDASIPVHINNICQRNFVTVSSGRRLIPTSLGIVLVHGYQKIDGDLVLPTMRAAVEKQLNLIAHGQADLSAVLDHNIEVFKQKFHYFVKNIDAMDSLFEVSFSPLADSGKPLSRCGKCRRYMKYVSTKPCRLHCSQCDETYGLPQNGTIRLYRELKCPLDEFELLTWSAGVKGKSFVFCPYCYNYPPFKDMKKASGCNMCTHPTCPYSLNANGVSSCMECPQGILVLDPASGPKWKLTCNRCDVIIHAFEDAIKVNVLEDTCDDCQSQRVTVEYKPEKTKLGDGSTESTGCIYCSEMLSALVEKHHAMVRRQGSSNTRSQGRGRGRGRGGRARRGKPRPKPKDKMAQLAAYFV</sequence>
<accession>A0A7R8X9J6</accession>
<keyword evidence="14 20" id="KW-0472">Membrane</keyword>
<dbReference type="Pfam" id="PF01131">
    <property type="entry name" value="Topoisom_bac"/>
    <property type="match status" value="1"/>
</dbReference>
<dbReference type="GO" id="GO:0005634">
    <property type="term" value="C:nucleus"/>
    <property type="evidence" value="ECO:0007669"/>
    <property type="project" value="TreeGrafter"/>
</dbReference>
<evidence type="ECO:0000256" key="10">
    <source>
        <dbReference type="ARBA" id="ARBA00022967"/>
    </source>
</evidence>
<dbReference type="NCBIfam" id="TIGR01494">
    <property type="entry name" value="ATPase_P-type"/>
    <property type="match status" value="1"/>
</dbReference>
<comment type="caution">
    <text evidence="20">Lacks conserved residue(s) required for the propagation of feature annotation.</text>
</comment>
<dbReference type="Gene3D" id="3.40.50.140">
    <property type="match status" value="1"/>
</dbReference>
<feature type="binding site" evidence="18">
    <location>
        <position position="86"/>
    </location>
    <ligand>
        <name>ATP</name>
        <dbReference type="ChEBI" id="CHEBI:30616"/>
    </ligand>
</feature>
<dbReference type="PANTHER" id="PTHR11390:SF20">
    <property type="entry name" value="DNA TOPOISOMERASE 3-BETA-1"/>
    <property type="match status" value="1"/>
</dbReference>
<dbReference type="InterPro" id="IPR013824">
    <property type="entry name" value="Topo_IA_cen_sub1"/>
</dbReference>
<evidence type="ECO:0000256" key="17">
    <source>
        <dbReference type="ARBA" id="ARBA00056363"/>
    </source>
</evidence>
<dbReference type="Pfam" id="PF23546">
    <property type="entry name" value="Zn_ribbon_TOP3B"/>
    <property type="match status" value="1"/>
</dbReference>
<dbReference type="PANTHER" id="PTHR11390">
    <property type="entry name" value="PROKARYOTIC DNA TOPOISOMERASE"/>
    <property type="match status" value="1"/>
</dbReference>
<evidence type="ECO:0000313" key="24">
    <source>
        <dbReference type="Proteomes" id="UP000677054"/>
    </source>
</evidence>
<evidence type="ECO:0000256" key="21">
    <source>
        <dbReference type="SAM" id="MobiDB-lite"/>
    </source>
</evidence>
<evidence type="ECO:0000259" key="22">
    <source>
        <dbReference type="PROSITE" id="PS52039"/>
    </source>
</evidence>
<dbReference type="Gene3D" id="1.10.290.10">
    <property type="entry name" value="Topoisomerase I, domain 4"/>
    <property type="match status" value="1"/>
</dbReference>
<dbReference type="InterPro" id="IPR023405">
    <property type="entry name" value="Topo_IA_core_domain"/>
</dbReference>
<dbReference type="GO" id="GO:0006281">
    <property type="term" value="P:DNA repair"/>
    <property type="evidence" value="ECO:0007669"/>
    <property type="project" value="TreeGrafter"/>
</dbReference>
<keyword evidence="5 20" id="KW-0812">Transmembrane</keyword>
<dbReference type="InterPro" id="IPR003602">
    <property type="entry name" value="Topo_IA_DNA-bd_dom"/>
</dbReference>
<dbReference type="InterPro" id="IPR000380">
    <property type="entry name" value="Topo_IA"/>
</dbReference>
<feature type="binding site" evidence="18">
    <location>
        <position position="174"/>
    </location>
    <ligand>
        <name>ATP</name>
        <dbReference type="ChEBI" id="CHEBI:30616"/>
    </ligand>
</feature>
<keyword evidence="10 20" id="KW-1278">Translocase</keyword>
<comment type="catalytic activity">
    <reaction evidence="1">
        <text>ATP-independent breakage of single-stranded DNA, followed by passage and rejoining.</text>
        <dbReference type="EC" id="5.6.2.1"/>
    </reaction>
</comment>
<organism evidence="23">
    <name type="scientific">Darwinula stevensoni</name>
    <dbReference type="NCBI Taxonomy" id="69355"/>
    <lineage>
        <taxon>Eukaryota</taxon>
        <taxon>Metazoa</taxon>
        <taxon>Ecdysozoa</taxon>
        <taxon>Arthropoda</taxon>
        <taxon>Crustacea</taxon>
        <taxon>Oligostraca</taxon>
        <taxon>Ostracoda</taxon>
        <taxon>Podocopa</taxon>
        <taxon>Podocopida</taxon>
        <taxon>Darwinulocopina</taxon>
        <taxon>Darwinuloidea</taxon>
        <taxon>Darwinulidae</taxon>
        <taxon>Darwinula</taxon>
    </lineage>
</organism>
<evidence type="ECO:0000256" key="2">
    <source>
        <dbReference type="ARBA" id="ARBA00004141"/>
    </source>
</evidence>
<evidence type="ECO:0000256" key="4">
    <source>
        <dbReference type="ARBA" id="ARBA00009446"/>
    </source>
</evidence>
<keyword evidence="13" id="KW-0238">DNA-binding</keyword>
<dbReference type="GO" id="GO:0140326">
    <property type="term" value="F:ATPase-coupled intramembrane lipid transporter activity"/>
    <property type="evidence" value="ECO:0007669"/>
    <property type="project" value="UniProtKB-EC"/>
</dbReference>
<feature type="region of interest" description="Disordered" evidence="21">
    <location>
        <begin position="1344"/>
        <end position="1381"/>
    </location>
</feature>
<dbReference type="PROSITE" id="PS52039">
    <property type="entry name" value="TOPO_IA_2"/>
    <property type="match status" value="1"/>
</dbReference>
<dbReference type="NCBIfam" id="TIGR01652">
    <property type="entry name" value="ATPase-Plipid"/>
    <property type="match status" value="1"/>
</dbReference>
<keyword evidence="6 19" id="KW-0479">Metal-binding</keyword>
<evidence type="ECO:0000256" key="19">
    <source>
        <dbReference type="PIRSR" id="PIRSR606539-3"/>
    </source>
</evidence>
<dbReference type="InterPro" id="IPR003601">
    <property type="entry name" value="Topo_IA_2"/>
</dbReference>
<feature type="binding site" evidence="19">
    <location>
        <position position="204"/>
    </location>
    <ligand>
        <name>Mg(2+)</name>
        <dbReference type="ChEBI" id="CHEBI:18420"/>
    </ligand>
</feature>
<dbReference type="SMART" id="SM00437">
    <property type="entry name" value="TOP1Ac"/>
    <property type="match status" value="1"/>
</dbReference>
<feature type="transmembrane region" description="Helical" evidence="20">
    <location>
        <begin position="408"/>
        <end position="428"/>
    </location>
</feature>
<dbReference type="GO" id="GO:0006310">
    <property type="term" value="P:DNA recombination"/>
    <property type="evidence" value="ECO:0007669"/>
    <property type="project" value="TreeGrafter"/>
</dbReference>
<dbReference type="SMART" id="SM00493">
    <property type="entry name" value="TOPRIM"/>
    <property type="match status" value="1"/>
</dbReference>
<dbReference type="GO" id="GO:0006265">
    <property type="term" value="P:DNA topological change"/>
    <property type="evidence" value="ECO:0007669"/>
    <property type="project" value="InterPro"/>
</dbReference>
<dbReference type="GO" id="GO:0005524">
    <property type="term" value="F:ATP binding"/>
    <property type="evidence" value="ECO:0007669"/>
    <property type="project" value="UniProtKB-UniRule"/>
</dbReference>
<dbReference type="InterPro" id="IPR013497">
    <property type="entry name" value="Topo_IA_cen"/>
</dbReference>
<dbReference type="OrthoDB" id="430051at2759"/>
<comment type="similarity">
    <text evidence="4">Belongs to the type IA topoisomerase family.</text>
</comment>
<dbReference type="EMBL" id="LR899876">
    <property type="protein sequence ID" value="CAD7243059.1"/>
    <property type="molecule type" value="Genomic_DNA"/>
</dbReference>
<feature type="transmembrane region" description="Helical" evidence="20">
    <location>
        <begin position="448"/>
        <end position="468"/>
    </location>
</feature>
<comment type="catalytic activity">
    <reaction evidence="16 20">
        <text>ATP + H2O + phospholipidSide 1 = ADP + phosphate + phospholipidSide 2.</text>
        <dbReference type="EC" id="7.6.2.1"/>
    </reaction>
</comment>
<dbReference type="InterPro" id="IPR013826">
    <property type="entry name" value="Topo_IA_cen_sub3"/>
</dbReference>
<dbReference type="FunFam" id="1.10.290.10:FF:000001">
    <property type="entry name" value="DNA topoisomerase"/>
    <property type="match status" value="1"/>
</dbReference>